<feature type="region of interest" description="Disordered" evidence="1">
    <location>
        <begin position="134"/>
        <end position="161"/>
    </location>
</feature>
<dbReference type="EMBL" id="WTPW01002986">
    <property type="protein sequence ID" value="KAF0357981.1"/>
    <property type="molecule type" value="Genomic_DNA"/>
</dbReference>
<keyword evidence="2" id="KW-0812">Transmembrane</keyword>
<evidence type="ECO:0000313" key="5">
    <source>
        <dbReference type="Proteomes" id="UP000439903"/>
    </source>
</evidence>
<evidence type="ECO:0000313" key="4">
    <source>
        <dbReference type="EMBL" id="KAF0357981.1"/>
    </source>
</evidence>
<sequence length="356" mass="36702">MVGLTLVIYFSILPSTTKTTTQSNSTVFSSQTHKVTSSSSNFSYATSTPILPIETTSYFTVTLILSSPSSESNPSTGTFAPPTAPAATAASPVVHFSAASPTLQQSTRQAKSNLPTSSLPSFLPISYSNPPTVTTSHSASSIPSVATTSPSASSTPSAYPSPTTTFRPIDAILVVLTGLSFICSAICAFILCRDYTLNQTITLILPSPSSKSNSNPGKSAPPAVPVAAPAAATAPAPAKSATSQLSIASTSQAKSNLPTSSLPISSLPISSTPHPNSPTVTTSYSTVISLSSSKTAATYGPLLTFSPTEYTWIAISSIFTGLSFICSVICTFILCRIYAPDQTSTISTARNNPIED</sequence>
<keyword evidence="2" id="KW-1133">Transmembrane helix</keyword>
<evidence type="ECO:0000256" key="2">
    <source>
        <dbReference type="SAM" id="Phobius"/>
    </source>
</evidence>
<keyword evidence="3" id="KW-0732">Signal</keyword>
<name>A0A8H3ZXJ6_GIGMA</name>
<dbReference type="Proteomes" id="UP000439903">
    <property type="component" value="Unassembled WGS sequence"/>
</dbReference>
<organism evidence="4 5">
    <name type="scientific">Gigaspora margarita</name>
    <dbReference type="NCBI Taxonomy" id="4874"/>
    <lineage>
        <taxon>Eukaryota</taxon>
        <taxon>Fungi</taxon>
        <taxon>Fungi incertae sedis</taxon>
        <taxon>Mucoromycota</taxon>
        <taxon>Glomeromycotina</taxon>
        <taxon>Glomeromycetes</taxon>
        <taxon>Diversisporales</taxon>
        <taxon>Gigasporaceae</taxon>
        <taxon>Gigaspora</taxon>
    </lineage>
</organism>
<feature type="signal peptide" evidence="3">
    <location>
        <begin position="1"/>
        <end position="19"/>
    </location>
</feature>
<gene>
    <name evidence="4" type="ORF">F8M41_014502</name>
</gene>
<keyword evidence="2" id="KW-0472">Membrane</keyword>
<accession>A0A8H3ZXJ6</accession>
<reference evidence="4 5" key="1">
    <citation type="journal article" date="2019" name="Environ. Microbiol.">
        <title>At the nexus of three kingdoms: the genome of the mycorrhizal fungus Gigaspora margarita provides insights into plant, endobacterial and fungal interactions.</title>
        <authorList>
            <person name="Venice F."/>
            <person name="Ghignone S."/>
            <person name="Salvioli di Fossalunga A."/>
            <person name="Amselem J."/>
            <person name="Novero M."/>
            <person name="Xianan X."/>
            <person name="Sedzielewska Toro K."/>
            <person name="Morin E."/>
            <person name="Lipzen A."/>
            <person name="Grigoriev I.V."/>
            <person name="Henrissat B."/>
            <person name="Martin F.M."/>
            <person name="Bonfante P."/>
        </authorList>
    </citation>
    <scope>NUCLEOTIDE SEQUENCE [LARGE SCALE GENOMIC DNA]</scope>
    <source>
        <strain evidence="4 5">BEG34</strain>
    </source>
</reference>
<feature type="region of interest" description="Disordered" evidence="1">
    <location>
        <begin position="207"/>
        <end position="226"/>
    </location>
</feature>
<feature type="compositionally biased region" description="Low complexity" evidence="1">
    <location>
        <begin position="138"/>
        <end position="161"/>
    </location>
</feature>
<evidence type="ECO:0000256" key="3">
    <source>
        <dbReference type="SAM" id="SignalP"/>
    </source>
</evidence>
<feature type="transmembrane region" description="Helical" evidence="2">
    <location>
        <begin position="171"/>
        <end position="192"/>
    </location>
</feature>
<proteinExistence type="predicted"/>
<evidence type="ECO:0000256" key="1">
    <source>
        <dbReference type="SAM" id="MobiDB-lite"/>
    </source>
</evidence>
<keyword evidence="5" id="KW-1185">Reference proteome</keyword>
<feature type="chain" id="PRO_5034487060" evidence="3">
    <location>
        <begin position="20"/>
        <end position="356"/>
    </location>
</feature>
<comment type="caution">
    <text evidence="4">The sequence shown here is derived from an EMBL/GenBank/DDBJ whole genome shotgun (WGS) entry which is preliminary data.</text>
</comment>
<dbReference type="AlphaFoldDB" id="A0A8H3ZXJ6"/>
<protein>
    <submittedName>
        <fullName evidence="4">Uncharacterized protein</fullName>
    </submittedName>
</protein>
<feature type="transmembrane region" description="Helical" evidence="2">
    <location>
        <begin position="312"/>
        <end position="334"/>
    </location>
</feature>
<dbReference type="OrthoDB" id="10646088at2759"/>